<dbReference type="PANTHER" id="PTHR44376">
    <property type="entry name" value="TRANSCRIPTIONAL REGULATOR OF FILAMENTOUS GROWTH FLO8"/>
    <property type="match status" value="1"/>
</dbReference>
<comment type="caution">
    <text evidence="7">The sequence shown here is derived from an EMBL/GenBank/DDBJ whole genome shotgun (WGS) entry which is preliminary data.</text>
</comment>
<feature type="compositionally biased region" description="Polar residues" evidence="3">
    <location>
        <begin position="1268"/>
        <end position="1282"/>
    </location>
</feature>
<protein>
    <recommendedName>
        <fullName evidence="9">LisH domain-containing protein</fullName>
    </recommendedName>
</protein>
<dbReference type="SUPFAM" id="SSF50978">
    <property type="entry name" value="WD40 repeat-like"/>
    <property type="match status" value="1"/>
</dbReference>
<dbReference type="Pfam" id="PF10374">
    <property type="entry name" value="EST1"/>
    <property type="match status" value="1"/>
</dbReference>
<dbReference type="PROSITE" id="PS50082">
    <property type="entry name" value="WD_REPEATS_2"/>
    <property type="match status" value="4"/>
</dbReference>
<feature type="transmembrane region" description="Helical" evidence="4">
    <location>
        <begin position="1106"/>
        <end position="1129"/>
    </location>
</feature>
<feature type="repeat" description="WD" evidence="2">
    <location>
        <begin position="1465"/>
        <end position="1506"/>
    </location>
</feature>
<feature type="repeat" description="WD" evidence="2">
    <location>
        <begin position="1550"/>
        <end position="1583"/>
    </location>
</feature>
<feature type="repeat" description="WD" evidence="2">
    <location>
        <begin position="1507"/>
        <end position="1548"/>
    </location>
</feature>
<proteinExistence type="predicted"/>
<organism evidence="7 8">
    <name type="scientific">Malus domestica</name>
    <name type="common">Apple</name>
    <name type="synonym">Pyrus malus</name>
    <dbReference type="NCBI Taxonomy" id="3750"/>
    <lineage>
        <taxon>Eukaryota</taxon>
        <taxon>Viridiplantae</taxon>
        <taxon>Streptophyta</taxon>
        <taxon>Embryophyta</taxon>
        <taxon>Tracheophyta</taxon>
        <taxon>Spermatophyta</taxon>
        <taxon>Magnoliopsida</taxon>
        <taxon>eudicotyledons</taxon>
        <taxon>Gunneridae</taxon>
        <taxon>Pentapetalae</taxon>
        <taxon>rosids</taxon>
        <taxon>fabids</taxon>
        <taxon>Rosales</taxon>
        <taxon>Rosaceae</taxon>
        <taxon>Amygdaloideae</taxon>
        <taxon>Maleae</taxon>
        <taxon>Malus</taxon>
    </lineage>
</organism>
<evidence type="ECO:0000259" key="5">
    <source>
        <dbReference type="Pfam" id="PF10373"/>
    </source>
</evidence>
<feature type="region of interest" description="Disordered" evidence="3">
    <location>
        <begin position="1230"/>
        <end position="1373"/>
    </location>
</feature>
<dbReference type="InterPro" id="IPR044716">
    <property type="entry name" value="LEUNIG-like"/>
</dbReference>
<feature type="domain" description="DNA/RNA-binding" evidence="5">
    <location>
        <begin position="230"/>
        <end position="541"/>
    </location>
</feature>
<feature type="repeat" description="WD" evidence="2">
    <location>
        <begin position="1718"/>
        <end position="1750"/>
    </location>
</feature>
<evidence type="ECO:0000256" key="4">
    <source>
        <dbReference type="SAM" id="Phobius"/>
    </source>
</evidence>
<dbReference type="PANTHER" id="PTHR44376:SF8">
    <property type="entry name" value="TRANSCRIPTIONAL COREPRESSOR LEUNIG-LIKE"/>
    <property type="match status" value="1"/>
</dbReference>
<name>A0A498JVQ8_MALDO</name>
<keyword evidence="4" id="KW-0472">Membrane</keyword>
<dbReference type="Proteomes" id="UP000290289">
    <property type="component" value="Chromosome 5"/>
</dbReference>
<dbReference type="Pfam" id="PF10373">
    <property type="entry name" value="EST1_DNA_bind"/>
    <property type="match status" value="1"/>
</dbReference>
<dbReference type="InterPro" id="IPR015943">
    <property type="entry name" value="WD40/YVTN_repeat-like_dom_sf"/>
</dbReference>
<evidence type="ECO:0000256" key="2">
    <source>
        <dbReference type="PROSITE-ProRule" id="PRU00221"/>
    </source>
</evidence>
<dbReference type="Gene3D" id="2.130.10.10">
    <property type="entry name" value="YVTN repeat-like/Quinoprotein amine dehydrogenase"/>
    <property type="match status" value="2"/>
</dbReference>
<keyword evidence="4" id="KW-0812">Transmembrane</keyword>
<dbReference type="GO" id="GO:0003714">
    <property type="term" value="F:transcription corepressor activity"/>
    <property type="evidence" value="ECO:0007669"/>
    <property type="project" value="InterPro"/>
</dbReference>
<evidence type="ECO:0008006" key="9">
    <source>
        <dbReference type="Google" id="ProtNLM"/>
    </source>
</evidence>
<dbReference type="InterPro" id="IPR001680">
    <property type="entry name" value="WD40_rpt"/>
</dbReference>
<keyword evidence="4" id="KW-1133">Transmembrane helix</keyword>
<dbReference type="CDD" id="cd00200">
    <property type="entry name" value="WD40"/>
    <property type="match status" value="1"/>
</dbReference>
<feature type="transmembrane region" description="Helical" evidence="4">
    <location>
        <begin position="1080"/>
        <end position="1099"/>
    </location>
</feature>
<feature type="region of interest" description="Disordered" evidence="3">
    <location>
        <begin position="761"/>
        <end position="784"/>
    </location>
</feature>
<feature type="domain" description="Telomerase activating protein Est1-like N-terminal" evidence="6">
    <location>
        <begin position="105"/>
        <end position="218"/>
    </location>
</feature>
<dbReference type="Pfam" id="PF00400">
    <property type="entry name" value="WD40"/>
    <property type="match status" value="5"/>
</dbReference>
<feature type="compositionally biased region" description="Polar residues" evidence="3">
    <location>
        <begin position="1289"/>
        <end position="1302"/>
    </location>
</feature>
<dbReference type="SMART" id="SM00320">
    <property type="entry name" value="WD40"/>
    <property type="match status" value="7"/>
</dbReference>
<keyword evidence="8" id="KW-1185">Reference proteome</keyword>
<gene>
    <name evidence="7" type="ORF">DVH24_011501</name>
</gene>
<dbReference type="InterPro" id="IPR019458">
    <property type="entry name" value="Est1-like_N"/>
</dbReference>
<feature type="compositionally biased region" description="Low complexity" evidence="3">
    <location>
        <begin position="1346"/>
        <end position="1366"/>
    </location>
</feature>
<dbReference type="InterPro" id="IPR011990">
    <property type="entry name" value="TPR-like_helical_dom_sf"/>
</dbReference>
<dbReference type="PROSITE" id="PS50294">
    <property type="entry name" value="WD_REPEATS_REGION"/>
    <property type="match status" value="3"/>
</dbReference>
<evidence type="ECO:0000313" key="8">
    <source>
        <dbReference type="Proteomes" id="UP000290289"/>
    </source>
</evidence>
<dbReference type="PROSITE" id="PS50896">
    <property type="entry name" value="LISH"/>
    <property type="match status" value="1"/>
</dbReference>
<reference evidence="7 8" key="1">
    <citation type="submission" date="2018-10" db="EMBL/GenBank/DDBJ databases">
        <title>A high-quality apple genome assembly.</title>
        <authorList>
            <person name="Hu J."/>
        </authorList>
    </citation>
    <scope>NUCLEOTIDE SEQUENCE [LARGE SCALE GENOMIC DNA]</scope>
    <source>
        <strain evidence="8">cv. HFTH1</strain>
        <tissue evidence="7">Young leaf</tissue>
    </source>
</reference>
<keyword evidence="2" id="KW-0853">WD repeat</keyword>
<evidence type="ECO:0000259" key="6">
    <source>
        <dbReference type="Pfam" id="PF10374"/>
    </source>
</evidence>
<feature type="region of interest" description="Disordered" evidence="3">
    <location>
        <begin position="1026"/>
        <end position="1053"/>
    </location>
</feature>
<evidence type="ECO:0000256" key="3">
    <source>
        <dbReference type="SAM" id="MobiDB-lite"/>
    </source>
</evidence>
<feature type="compositionally biased region" description="Low complexity" evidence="3">
    <location>
        <begin position="773"/>
        <end position="784"/>
    </location>
</feature>
<dbReference type="Gene3D" id="1.25.40.10">
    <property type="entry name" value="Tetratricopeptide repeat domain"/>
    <property type="match status" value="1"/>
</dbReference>
<dbReference type="InterPro" id="IPR036322">
    <property type="entry name" value="WD40_repeat_dom_sf"/>
</dbReference>
<dbReference type="InterPro" id="IPR018834">
    <property type="entry name" value="DNA/RNA-bd_Est1-type"/>
</dbReference>
<dbReference type="FunFam" id="1.25.40.10:FF:000225">
    <property type="entry name" value="Protein SMG7"/>
    <property type="match status" value="1"/>
</dbReference>
<dbReference type="InterPro" id="IPR006594">
    <property type="entry name" value="LisH"/>
</dbReference>
<accession>A0A498JVQ8</accession>
<dbReference type="STRING" id="3750.A0A498JVQ8"/>
<keyword evidence="1" id="KW-0677">Repeat</keyword>
<dbReference type="EMBL" id="RDQH01000331">
    <property type="protein sequence ID" value="RXH99176.1"/>
    <property type="molecule type" value="Genomic_DNA"/>
</dbReference>
<dbReference type="SUPFAM" id="SSF48452">
    <property type="entry name" value="TPR-like"/>
    <property type="match status" value="1"/>
</dbReference>
<evidence type="ECO:0000256" key="1">
    <source>
        <dbReference type="ARBA" id="ARBA00022737"/>
    </source>
</evidence>
<evidence type="ECO:0000313" key="7">
    <source>
        <dbReference type="EMBL" id="RXH99176.1"/>
    </source>
</evidence>
<sequence length="1750" mass="195963">MEDPHYSLTFLSPLPFVGISAASVKDSNLAAEFINSIANSPLPLKDQRERQKFLIEVAIKENQLWGMVHSKGLLSSEVQDLYRKVRSSYENLILSDCEQLDLQDIEYSLWKLHYKHIDEFRKRIKGSSVNAESKNKVVLRNDIHIEGFKVFLSEAIEFYQNVIVKLGKCKRLPEESVINRKEGDLTFAEQEKMQKCQFLCHRFLVCLGDLARYREQYEKPNVQTRNWSVAATHYLEAAATWSDSGNPHNQLAVLAIYIGDEFLALYHCIRSLAVKEPFPDAQDNLILLFEMSRSSHVYSLSSEVHFNFLNPSERSGGQTISQSSDDNMVKAENVCLMDTKLWSLIIGTLSFFHIKSSVDEFPCAFASTMRELDALIALDDTELKATLESYQRMDSVRRGPFRALQVVSVLIFTVQNIIKTLEIKESTDKINIQQKELTQLALNAAFIFMGRFVERCSEAGTVEPCPLLPAVLVFVEWLVVVLGGAETYGVDEKSRSAMSYFFGAFVDLLKQFNLSEDEAKYPEGTPLWEDYELRGFAPVACVHASLDFSYSREHIDNYDSGIDCRAQRIIKAAMKIADRSTGSQKWIVYDKSQRKFSKADMAESNEYADGKELGGLESKNSDGKLKVPSQHIHEALKKCEKQMIEENPSSTGQSVDTEEEEVILFRPLTRHNSAPLKISSPLKDPNSTKDMAYQSVPSDECLRRATSLLIAQNKAKTDPLSSHADISNFWRNMPFNQREPSVKEQPPITAGPPSLNAWVLDGGNLNSNKEKSTSSISKRGSSLSPIEEVASESLDVLSISENEYSISGHEISSTQSSSSTYTTPVPSAPLLPDDAVWFNGGTESSFIDCKNSAGISMTSNLCDTDATHSQAGSYANWTATQGLPAYSSGIPNFVDKHPPWHQMTSSEWLRQYRESLNLGHSAWPNSLYPPRNLGNLYDYDATRLNHFNRWGHHVASNPPMCTNNPPPLVPPFPLDYGDADGQRREKLLPGYQRTSPYGCGAVRDVRNEQRPLLQYLKELERKLQHDPTLRGPNPLRSPIADPNRRTMAKKQPEPEQISSANAIFLGALAPGVNGPTWTTLRFAFVMLGVCLAVMLGLAFSSSDSWLVFHVAFLVLITATLFLLLSWFLAQTGLVSVEHQIREIGLVPNDQEESREGVFDLEWDAPSPPASVQFNLYLHDYMVKKNMHETAAIFREEADVFNHPVGGFLHEWWSLFHDVYAFRHLEAQEAEAGPSATEATQMRENEGQNKHPRAARKATTPPKPPQFYEGTSSRSVATRSSHMQPRLPNRAQQQAQDNRSSGRAVTEDPRLYGLRRTTLPVTEDLDSGMLAVNPGTLHGRPLEAPNHKQQQALNHQKQQAPNDQQKQGPSHQQQLQMLTTEHQYPRLDQNGRQRKTAPYLRAGGSALDEMNANEEIPVEENAESFLSTGDDNVDGTRTPFRFLRRRATACNKNAQKGFTFEEVGSLHSSKSKVVCCHFSSEGNLLASAGHEKKVLIWNMETFDFVKTSEGHSLLITDVRFQPSSTVFATSSFDKTVKIWDASNSSKSLSQLVGHSEQVMSVDFHPRQVNLLCSCDSNDEVRLWNTIQCTCTRLFKGATKQVRFQPQFGKFLATASGKDINLFDLETGRIELFLTGSGHTKDVLSLCWDPTGKYLASVSEDSARVWSPASNGKCVYELKSNGNKFQSCTFHPGYSLLLIIGGYQSLELWSPSESSKTLTVPAHQGIVSTLSASAKTEMVASVSHDQCVKLWK</sequence>